<evidence type="ECO:0000313" key="2">
    <source>
        <dbReference type="Proteomes" id="UP000217258"/>
    </source>
</evidence>
<reference evidence="1 2" key="1">
    <citation type="submission" date="2015-06" db="EMBL/GenBank/DDBJ databases">
        <authorList>
            <person name="Xie B.-B."/>
            <person name="Rong J.-C."/>
            <person name="Qin Q.-L."/>
            <person name="Zhang Y.-Z."/>
        </authorList>
    </citation>
    <scope>NUCLEOTIDE SEQUENCE [LARGE SCALE GENOMIC DNA]</scope>
    <source>
        <strain evidence="1 2">KMM 3549</strain>
    </source>
</reference>
<proteinExistence type="predicted"/>
<dbReference type="RefSeq" id="WP_232311366.1">
    <property type="nucleotide sequence ID" value="NZ_CP011031.1"/>
</dbReference>
<gene>
    <name evidence="1" type="ORF">PISS_b0665</name>
</gene>
<evidence type="ECO:0000313" key="1">
    <source>
        <dbReference type="EMBL" id="ATC92769.1"/>
    </source>
</evidence>
<organism evidence="1 2">
    <name type="scientific">Pseudoalteromonas issachenkonii</name>
    <dbReference type="NCBI Taxonomy" id="152297"/>
    <lineage>
        <taxon>Bacteria</taxon>
        <taxon>Pseudomonadati</taxon>
        <taxon>Pseudomonadota</taxon>
        <taxon>Gammaproteobacteria</taxon>
        <taxon>Alteromonadales</taxon>
        <taxon>Pseudoalteromonadaceae</taxon>
        <taxon>Pseudoalteromonas</taxon>
    </lineage>
</organism>
<protein>
    <submittedName>
        <fullName evidence="1">Uncharacterized protein</fullName>
    </submittedName>
</protein>
<accession>A0ABM6N910</accession>
<name>A0ABM6N910_9GAMM</name>
<sequence length="159" mass="17997">MRDERTIKLLGAKEKMQSYLKFEKVWSDEDITELKVTVCNGHSTFSNKVYLGNTELDDLFVSLDSFKTSYYGGLRNIEFGGFGCEYANGAFHARLHFPKPGNLFIATHQQSEFFEFKGQNVASESKMYLSTEPGQFDNFLLELKSLNSSKSGVAELICT</sequence>
<dbReference type="EMBL" id="CP011031">
    <property type="protein sequence ID" value="ATC92769.1"/>
    <property type="molecule type" value="Genomic_DNA"/>
</dbReference>
<keyword evidence="2" id="KW-1185">Reference proteome</keyword>
<dbReference type="Proteomes" id="UP000217258">
    <property type="component" value="Chromosome II"/>
</dbReference>